<evidence type="ECO:0000313" key="2">
    <source>
        <dbReference type="EMBL" id="MCX8995802.1"/>
    </source>
</evidence>
<dbReference type="AlphaFoldDB" id="A0AAE3MWV6"/>
<feature type="transmembrane region" description="Helical" evidence="1">
    <location>
        <begin position="112"/>
        <end position="134"/>
    </location>
</feature>
<name>A0AAE3MWV6_9HYPH</name>
<keyword evidence="1" id="KW-0472">Membrane</keyword>
<feature type="transmembrane region" description="Helical" evidence="1">
    <location>
        <begin position="140"/>
        <end position="161"/>
    </location>
</feature>
<dbReference type="Proteomes" id="UP001208771">
    <property type="component" value="Unassembled WGS sequence"/>
</dbReference>
<gene>
    <name evidence="2" type="ORF">NOF55_01635</name>
</gene>
<dbReference type="EMBL" id="JANFPI010000001">
    <property type="protein sequence ID" value="MCX8995802.1"/>
    <property type="molecule type" value="Genomic_DNA"/>
</dbReference>
<reference evidence="2" key="1">
    <citation type="submission" date="2022-07" db="EMBL/GenBank/DDBJ databases">
        <title>Ectorhizobium quercum gen.nov., sp. nov.</title>
        <authorList>
            <person name="Ma T."/>
            <person name="Li Y."/>
        </authorList>
    </citation>
    <scope>NUCLEOTIDE SEQUENCE</scope>
    <source>
        <strain evidence="2">BDR2-2</strain>
    </source>
</reference>
<evidence type="ECO:0008006" key="4">
    <source>
        <dbReference type="Google" id="ProtNLM"/>
    </source>
</evidence>
<evidence type="ECO:0000256" key="1">
    <source>
        <dbReference type="SAM" id="Phobius"/>
    </source>
</evidence>
<sequence>MPRLEEVRFYLRGLMLLAMHDPQGFRQLDLTDRGMVRSFWAIVWTFPAILVSWLWRRALFLDGMPEGFRPGSTFYLRLAMVEAAGWIFPIVVAGILLFALKAEKFFPAAVVVNNWLSVPFAYAYTVLVILLVLLPGAAPIISLLWLALVFALVTMLFRILYLVCEKQNLMAGTLTMLLLVPPLLLADWLQRFLGIFPV</sequence>
<organism evidence="2 3">
    <name type="scientific">Ectorhizobium quercum</name>
    <dbReference type="NCBI Taxonomy" id="2965071"/>
    <lineage>
        <taxon>Bacteria</taxon>
        <taxon>Pseudomonadati</taxon>
        <taxon>Pseudomonadota</taxon>
        <taxon>Alphaproteobacteria</taxon>
        <taxon>Hyphomicrobiales</taxon>
        <taxon>Rhizobiaceae</taxon>
        <taxon>Ectorhizobium</taxon>
    </lineage>
</organism>
<keyword evidence="1" id="KW-1133">Transmembrane helix</keyword>
<evidence type="ECO:0000313" key="3">
    <source>
        <dbReference type="Proteomes" id="UP001208771"/>
    </source>
</evidence>
<feature type="transmembrane region" description="Helical" evidence="1">
    <location>
        <begin position="35"/>
        <end position="55"/>
    </location>
</feature>
<keyword evidence="1" id="KW-0812">Transmembrane</keyword>
<keyword evidence="3" id="KW-1185">Reference proteome</keyword>
<dbReference type="RefSeq" id="WP_306409571.1">
    <property type="nucleotide sequence ID" value="NZ_JANFPI010000001.1"/>
</dbReference>
<feature type="transmembrane region" description="Helical" evidence="1">
    <location>
        <begin position="75"/>
        <end position="100"/>
    </location>
</feature>
<comment type="caution">
    <text evidence="2">The sequence shown here is derived from an EMBL/GenBank/DDBJ whole genome shotgun (WGS) entry which is preliminary data.</text>
</comment>
<protein>
    <recommendedName>
        <fullName evidence="4">Yip1 domain-containing protein</fullName>
    </recommendedName>
</protein>
<accession>A0AAE3MWV6</accession>
<feature type="transmembrane region" description="Helical" evidence="1">
    <location>
        <begin position="168"/>
        <end position="189"/>
    </location>
</feature>
<proteinExistence type="predicted"/>